<reference evidence="1 2" key="1">
    <citation type="submission" date="2020-04" db="EMBL/GenBank/DDBJ databases">
        <authorList>
            <person name="De Canck E."/>
        </authorList>
    </citation>
    <scope>NUCLEOTIDE SEQUENCE [LARGE SCALE GENOMIC DNA]</scope>
    <source>
        <strain evidence="1 2">LMG 29542</strain>
    </source>
</reference>
<dbReference type="GO" id="GO:0046917">
    <property type="term" value="F:triphosphoribosyl-dephospho-CoA synthase activity"/>
    <property type="evidence" value="ECO:0007669"/>
    <property type="project" value="UniProtKB-EC"/>
</dbReference>
<organism evidence="1 2">
    <name type="scientific">Paraburkholderia humisilvae</name>
    <dbReference type="NCBI Taxonomy" id="627669"/>
    <lineage>
        <taxon>Bacteria</taxon>
        <taxon>Pseudomonadati</taxon>
        <taxon>Pseudomonadota</taxon>
        <taxon>Betaproteobacteria</taxon>
        <taxon>Burkholderiales</taxon>
        <taxon>Burkholderiaceae</taxon>
        <taxon>Paraburkholderia</taxon>
    </lineage>
</organism>
<keyword evidence="2" id="KW-1185">Reference proteome</keyword>
<dbReference type="GO" id="GO:0016757">
    <property type="term" value="F:glycosyltransferase activity"/>
    <property type="evidence" value="ECO:0007669"/>
    <property type="project" value="UniProtKB-KW"/>
</dbReference>
<dbReference type="GO" id="GO:0005524">
    <property type="term" value="F:ATP binding"/>
    <property type="evidence" value="ECO:0007669"/>
    <property type="project" value="InterPro"/>
</dbReference>
<dbReference type="PANTHER" id="PTHR42280:SF1">
    <property type="entry name" value="CITG FAMILY PROTEIN"/>
    <property type="match status" value="1"/>
</dbReference>
<evidence type="ECO:0000313" key="1">
    <source>
        <dbReference type="EMBL" id="CAB3748950.1"/>
    </source>
</evidence>
<dbReference type="InterPro" id="IPR002736">
    <property type="entry name" value="CitG"/>
</dbReference>
<keyword evidence="1" id="KW-0808">Transferase</keyword>
<keyword evidence="1" id="KW-0328">Glycosyltransferase</keyword>
<protein>
    <submittedName>
        <fullName evidence="1">2-(5''-triphosphoribosyl)-3'-dephosphocoenzyme-A synthase</fullName>
        <ecNumber evidence="1">2.4.2.52</ecNumber>
    </submittedName>
</protein>
<dbReference type="Pfam" id="PF01874">
    <property type="entry name" value="CitG"/>
    <property type="match status" value="1"/>
</dbReference>
<gene>
    <name evidence="1" type="primary">citG_1</name>
    <name evidence="1" type="ORF">LMG29542_00809</name>
</gene>
<dbReference type="RefSeq" id="WP_175225158.1">
    <property type="nucleotide sequence ID" value="NZ_CADIKH010000003.1"/>
</dbReference>
<proteinExistence type="predicted"/>
<dbReference type="Gene3D" id="1.10.4200.10">
    <property type="entry name" value="Triphosphoribosyl-dephospho-CoA protein"/>
    <property type="match status" value="1"/>
</dbReference>
<dbReference type="PANTHER" id="PTHR42280">
    <property type="entry name" value="CITG FAMILY PROTEIN"/>
    <property type="match status" value="1"/>
</dbReference>
<name>A0A6J5D3T4_9BURK</name>
<dbReference type="EMBL" id="CADIKH010000003">
    <property type="protein sequence ID" value="CAB3748950.1"/>
    <property type="molecule type" value="Genomic_DNA"/>
</dbReference>
<evidence type="ECO:0000313" key="2">
    <source>
        <dbReference type="Proteomes" id="UP000494363"/>
    </source>
</evidence>
<sequence length="298" mass="31582">MQASDDPLVLARHAFLRACSLDVATPKPGNVSIDRAGHRMDAEQFIASASACVTALFAHRTPVGARILDAVMSTQQAVGCNTNLGIVLLVAPLAAALEEPGSLRSAAHWRDANERVLAHLSVDDAKATYLAIRAANPGGLGDASEQSVHAQPTINLRAAMKLAAARDSIARQYENGFADIFTTGLDAIAALLQANPDATPETLTLDVFLTFLSAWPDSHIVRKQGVTVAQSVTREAARRHAQWRLSPQGPQAARLDAWDAELKREGINPGTSADLTVATLFVAICLAPQRFLRSAAGS</sequence>
<dbReference type="EC" id="2.4.2.52" evidence="1"/>
<accession>A0A6J5D3T4</accession>
<dbReference type="Proteomes" id="UP000494363">
    <property type="component" value="Unassembled WGS sequence"/>
</dbReference>
<dbReference type="AlphaFoldDB" id="A0A6J5D3T4"/>